<gene>
    <name evidence="7" type="ORF">bhn_I1311</name>
</gene>
<dbReference type="GO" id="GO:0000287">
    <property type="term" value="F:magnesium ion binding"/>
    <property type="evidence" value="ECO:0007669"/>
    <property type="project" value="InterPro"/>
</dbReference>
<evidence type="ECO:0000259" key="6">
    <source>
        <dbReference type="Pfam" id="PF00692"/>
    </source>
</evidence>
<name>A0A1D9P2C2_9FIRM</name>
<dbReference type="EMBL" id="CP017831">
    <property type="protein sequence ID" value="AOZ96345.1"/>
    <property type="molecule type" value="Genomic_DNA"/>
</dbReference>
<dbReference type="SUPFAM" id="SSF51283">
    <property type="entry name" value="dUTPase-like"/>
    <property type="match status" value="1"/>
</dbReference>
<proteinExistence type="inferred from homology"/>
<feature type="domain" description="dUTPase-like" evidence="6">
    <location>
        <begin position="28"/>
        <end position="143"/>
    </location>
</feature>
<dbReference type="PANTHER" id="PTHR11241">
    <property type="entry name" value="DEOXYURIDINE 5'-TRIPHOSPHATE NUCLEOTIDOHYDROLASE"/>
    <property type="match status" value="1"/>
</dbReference>
<dbReference type="GO" id="GO:0006226">
    <property type="term" value="P:dUMP biosynthetic process"/>
    <property type="evidence" value="ECO:0007669"/>
    <property type="project" value="InterPro"/>
</dbReference>
<dbReference type="Gene3D" id="2.70.40.10">
    <property type="match status" value="1"/>
</dbReference>
<dbReference type="Proteomes" id="UP000179284">
    <property type="component" value="Chromosome I"/>
</dbReference>
<sequence>MEKKIKIKYFNDKIEKLEYIDGKSDWIDLRSAEDVDLKQGEFHLIPLGVAMEIPEGYEAHVVPRSSTYKNFGVIQANHMGVIDHSYCGDNDQWFVPVIAMRDTHISFNDRICQFRIMENQPHILFEECDHLEGADRGGFGSTGTK</sequence>
<dbReference type="InterPro" id="IPR033704">
    <property type="entry name" value="dUTPase_trimeric"/>
</dbReference>
<dbReference type="OrthoDB" id="9809956at2"/>
<keyword evidence="4" id="KW-0546">Nucleotide metabolism</keyword>
<dbReference type="GO" id="GO:0046081">
    <property type="term" value="P:dUTP catabolic process"/>
    <property type="evidence" value="ECO:0007669"/>
    <property type="project" value="InterPro"/>
</dbReference>
<evidence type="ECO:0000256" key="5">
    <source>
        <dbReference type="ARBA" id="ARBA00047686"/>
    </source>
</evidence>
<dbReference type="Pfam" id="PF00692">
    <property type="entry name" value="dUTPase"/>
    <property type="match status" value="1"/>
</dbReference>
<dbReference type="AlphaFoldDB" id="A0A1D9P2C2"/>
<comment type="catalytic activity">
    <reaction evidence="5">
        <text>dUTP + H2O = dUMP + diphosphate + H(+)</text>
        <dbReference type="Rhea" id="RHEA:10248"/>
        <dbReference type="ChEBI" id="CHEBI:15377"/>
        <dbReference type="ChEBI" id="CHEBI:15378"/>
        <dbReference type="ChEBI" id="CHEBI:33019"/>
        <dbReference type="ChEBI" id="CHEBI:61555"/>
        <dbReference type="ChEBI" id="CHEBI:246422"/>
        <dbReference type="EC" id="3.6.1.23"/>
    </reaction>
</comment>
<keyword evidence="8" id="KW-1185">Reference proteome</keyword>
<evidence type="ECO:0000313" key="7">
    <source>
        <dbReference type="EMBL" id="AOZ96345.1"/>
    </source>
</evidence>
<comment type="similarity">
    <text evidence="1">Belongs to the dUTPase family.</text>
</comment>
<evidence type="ECO:0000313" key="8">
    <source>
        <dbReference type="Proteomes" id="UP000179284"/>
    </source>
</evidence>
<evidence type="ECO:0000256" key="3">
    <source>
        <dbReference type="ARBA" id="ARBA00022801"/>
    </source>
</evidence>
<dbReference type="RefSeq" id="WP_071176044.1">
    <property type="nucleotide sequence ID" value="NZ_CP017831.1"/>
</dbReference>
<dbReference type="InterPro" id="IPR008181">
    <property type="entry name" value="dUTPase"/>
</dbReference>
<keyword evidence="3" id="KW-0378">Hydrolase</keyword>
<dbReference type="GO" id="GO:0004170">
    <property type="term" value="F:dUTP diphosphatase activity"/>
    <property type="evidence" value="ECO:0007669"/>
    <property type="project" value="UniProtKB-EC"/>
</dbReference>
<dbReference type="EC" id="3.6.1.23" evidence="2"/>
<evidence type="ECO:0000256" key="4">
    <source>
        <dbReference type="ARBA" id="ARBA00023080"/>
    </source>
</evidence>
<organism evidence="7 8">
    <name type="scientific">Butyrivibrio hungatei</name>
    <dbReference type="NCBI Taxonomy" id="185008"/>
    <lineage>
        <taxon>Bacteria</taxon>
        <taxon>Bacillati</taxon>
        <taxon>Bacillota</taxon>
        <taxon>Clostridia</taxon>
        <taxon>Lachnospirales</taxon>
        <taxon>Lachnospiraceae</taxon>
        <taxon>Butyrivibrio</taxon>
    </lineage>
</organism>
<evidence type="ECO:0000256" key="1">
    <source>
        <dbReference type="ARBA" id="ARBA00006581"/>
    </source>
</evidence>
<dbReference type="CDD" id="cd07557">
    <property type="entry name" value="trimeric_dUTPase"/>
    <property type="match status" value="1"/>
</dbReference>
<protein>
    <recommendedName>
        <fullName evidence="2">dUTP diphosphatase</fullName>
        <ecNumber evidence="2">3.6.1.23</ecNumber>
    </recommendedName>
</protein>
<accession>A0A1D9P2C2</accession>
<dbReference type="InterPro" id="IPR036157">
    <property type="entry name" value="dUTPase-like_sf"/>
</dbReference>
<reference evidence="8" key="1">
    <citation type="submission" date="2016-10" db="EMBL/GenBank/DDBJ databases">
        <title>The complete genome sequence of the rumen bacterium Butyrivibrio hungatei MB2003.</title>
        <authorList>
            <person name="Palevich N."/>
            <person name="Kelly W.J."/>
            <person name="Leahy S.C."/>
            <person name="Altermann E."/>
            <person name="Rakonjac J."/>
            <person name="Attwood G.T."/>
        </authorList>
    </citation>
    <scope>NUCLEOTIDE SEQUENCE [LARGE SCALE GENOMIC DNA]</scope>
    <source>
        <strain evidence="8">MB2003</strain>
    </source>
</reference>
<evidence type="ECO:0000256" key="2">
    <source>
        <dbReference type="ARBA" id="ARBA00012379"/>
    </source>
</evidence>
<dbReference type="InterPro" id="IPR029054">
    <property type="entry name" value="dUTPase-like"/>
</dbReference>
<dbReference type="KEGG" id="bhu:bhn_I1311"/>
<dbReference type="PANTHER" id="PTHR11241:SF0">
    <property type="entry name" value="DEOXYURIDINE 5'-TRIPHOSPHATE NUCLEOTIDOHYDROLASE"/>
    <property type="match status" value="1"/>
</dbReference>